<proteinExistence type="predicted"/>
<gene>
    <name evidence="1" type="ORF">CEXT_558151</name>
</gene>
<dbReference type="EMBL" id="BPLR01015937">
    <property type="protein sequence ID" value="GIY79831.1"/>
    <property type="molecule type" value="Genomic_DNA"/>
</dbReference>
<keyword evidence="2" id="KW-1185">Reference proteome</keyword>
<dbReference type="Proteomes" id="UP001054945">
    <property type="component" value="Unassembled WGS sequence"/>
</dbReference>
<sequence length="77" mass="8905">MSPRREQAVYKTRPPLPLVKESRSNIYRENNFRGGRVLPWVTEVCCGFVTSQGWKELGCEEFELEAKLCNGIGDWIE</sequence>
<comment type="caution">
    <text evidence="1">The sequence shown here is derived from an EMBL/GenBank/DDBJ whole genome shotgun (WGS) entry which is preliminary data.</text>
</comment>
<accession>A0AAV4WD01</accession>
<reference evidence="1 2" key="1">
    <citation type="submission" date="2021-06" db="EMBL/GenBank/DDBJ databases">
        <title>Caerostris extrusa draft genome.</title>
        <authorList>
            <person name="Kono N."/>
            <person name="Arakawa K."/>
        </authorList>
    </citation>
    <scope>NUCLEOTIDE SEQUENCE [LARGE SCALE GENOMIC DNA]</scope>
</reference>
<evidence type="ECO:0000313" key="2">
    <source>
        <dbReference type="Proteomes" id="UP001054945"/>
    </source>
</evidence>
<name>A0AAV4WD01_CAEEX</name>
<evidence type="ECO:0000313" key="1">
    <source>
        <dbReference type="EMBL" id="GIY79831.1"/>
    </source>
</evidence>
<dbReference type="AlphaFoldDB" id="A0AAV4WD01"/>
<organism evidence="1 2">
    <name type="scientific">Caerostris extrusa</name>
    <name type="common">Bark spider</name>
    <name type="synonym">Caerostris bankana</name>
    <dbReference type="NCBI Taxonomy" id="172846"/>
    <lineage>
        <taxon>Eukaryota</taxon>
        <taxon>Metazoa</taxon>
        <taxon>Ecdysozoa</taxon>
        <taxon>Arthropoda</taxon>
        <taxon>Chelicerata</taxon>
        <taxon>Arachnida</taxon>
        <taxon>Araneae</taxon>
        <taxon>Araneomorphae</taxon>
        <taxon>Entelegynae</taxon>
        <taxon>Araneoidea</taxon>
        <taxon>Araneidae</taxon>
        <taxon>Caerostris</taxon>
    </lineage>
</organism>
<protein>
    <submittedName>
        <fullName evidence="1">Uncharacterized protein</fullName>
    </submittedName>
</protein>